<dbReference type="eggNOG" id="ENOG502ZXZW">
    <property type="taxonomic scope" value="Bacteria"/>
</dbReference>
<sequence>MMTVDLPDEPLIQITYTGDIAPGARIIPDAHLTPVWLHPFHSAPFTMLERMSLEMDRTFAAMMRQAETMKTVALAQSNGMTFASRTMPSGTVRYSYVVTGNGDSYCSRSVRIISDGSGAKPTMVSQSSGDCGARSAPAAKGQRASARGRLPANMI</sequence>
<dbReference type="PATRIC" id="fig|1114964.3.peg.685"/>
<protein>
    <submittedName>
        <fullName evidence="2">Uncharacterized protein</fullName>
    </submittedName>
</protein>
<dbReference type="OrthoDB" id="8403091at2"/>
<organism evidence="2 3">
    <name type="scientific">Sphingobium baderi LL03</name>
    <dbReference type="NCBI Taxonomy" id="1114964"/>
    <lineage>
        <taxon>Bacteria</taxon>
        <taxon>Pseudomonadati</taxon>
        <taxon>Pseudomonadota</taxon>
        <taxon>Alphaproteobacteria</taxon>
        <taxon>Sphingomonadales</taxon>
        <taxon>Sphingomonadaceae</taxon>
        <taxon>Sphingobium</taxon>
    </lineage>
</organism>
<evidence type="ECO:0000256" key="1">
    <source>
        <dbReference type="SAM" id="MobiDB-lite"/>
    </source>
</evidence>
<keyword evidence="3" id="KW-1185">Reference proteome</keyword>
<gene>
    <name evidence="2" type="ORF">L485_03610</name>
</gene>
<dbReference type="AlphaFoldDB" id="T0I4X7"/>
<accession>T0I4X7</accession>
<dbReference type="RefSeq" id="WP_021243681.1">
    <property type="nucleotide sequence ID" value="NZ_ATIB01000031.1"/>
</dbReference>
<reference evidence="2 3" key="1">
    <citation type="journal article" date="2013" name="Genome Announc.">
        <title>Draft Genome Sequence of a Hexachlorocyclohexane-Degrading Bacterium, Sphingobium baderi Strain LL03T.</title>
        <authorList>
            <person name="Kaur J."/>
            <person name="Verma H."/>
            <person name="Tripathi C."/>
            <person name="Khurana J.P."/>
            <person name="Lal R."/>
        </authorList>
    </citation>
    <scope>NUCLEOTIDE SEQUENCE [LARGE SCALE GENOMIC DNA]</scope>
    <source>
        <strain evidence="2 3">LL03</strain>
    </source>
</reference>
<feature type="region of interest" description="Disordered" evidence="1">
    <location>
        <begin position="117"/>
        <end position="155"/>
    </location>
</feature>
<dbReference type="EMBL" id="ATIB01000031">
    <property type="protein sequence ID" value="EQB04694.1"/>
    <property type="molecule type" value="Genomic_DNA"/>
</dbReference>
<dbReference type="Proteomes" id="UP000015524">
    <property type="component" value="Unassembled WGS sequence"/>
</dbReference>
<proteinExistence type="predicted"/>
<evidence type="ECO:0000313" key="2">
    <source>
        <dbReference type="EMBL" id="EQB04694.1"/>
    </source>
</evidence>
<comment type="caution">
    <text evidence="2">The sequence shown here is derived from an EMBL/GenBank/DDBJ whole genome shotgun (WGS) entry which is preliminary data.</text>
</comment>
<name>T0I4X7_9SPHN</name>
<evidence type="ECO:0000313" key="3">
    <source>
        <dbReference type="Proteomes" id="UP000015524"/>
    </source>
</evidence>